<name>A0ABT2IYN0_9FLAO</name>
<evidence type="ECO:0000259" key="2">
    <source>
        <dbReference type="Pfam" id="PF06056"/>
    </source>
</evidence>
<evidence type="ECO:0000313" key="3">
    <source>
        <dbReference type="EMBL" id="MCT2563958.1"/>
    </source>
</evidence>
<protein>
    <recommendedName>
        <fullName evidence="2">Terminase ATPase subunit N-terminal domain-containing protein</fullName>
    </recommendedName>
</protein>
<dbReference type="Pfam" id="PF06056">
    <property type="entry name" value="Terminase_5"/>
    <property type="match status" value="1"/>
</dbReference>
<feature type="region of interest" description="Disordered" evidence="1">
    <location>
        <begin position="1"/>
        <end position="27"/>
    </location>
</feature>
<keyword evidence="4" id="KW-1185">Reference proteome</keyword>
<proteinExistence type="predicted"/>
<dbReference type="RefSeq" id="WP_259840511.1">
    <property type="nucleotide sequence ID" value="NZ_JAOAMU010000006.1"/>
</dbReference>
<accession>A0ABT2IYN0</accession>
<comment type="caution">
    <text evidence="3">The sequence shown here is derived from an EMBL/GenBank/DDBJ whole genome shotgun (WGS) entry which is preliminary data.</text>
</comment>
<dbReference type="Proteomes" id="UP001525566">
    <property type="component" value="Unassembled WGS sequence"/>
</dbReference>
<organism evidence="3 4">
    <name type="scientific">Chryseobacterium herbae</name>
    <dbReference type="NCBI Taxonomy" id="2976476"/>
    <lineage>
        <taxon>Bacteria</taxon>
        <taxon>Pseudomonadati</taxon>
        <taxon>Bacteroidota</taxon>
        <taxon>Flavobacteriia</taxon>
        <taxon>Flavobacteriales</taxon>
        <taxon>Weeksellaceae</taxon>
        <taxon>Chryseobacterium group</taxon>
        <taxon>Chryseobacterium</taxon>
    </lineage>
</organism>
<dbReference type="EMBL" id="JAOAMU010000006">
    <property type="protein sequence ID" value="MCT2563958.1"/>
    <property type="molecule type" value="Genomic_DNA"/>
</dbReference>
<reference evidence="3 4" key="1">
    <citation type="submission" date="2022-09" db="EMBL/GenBank/DDBJ databases">
        <title>Chryseobacterium oleae sp.nov., isolated from the inter-root soil of Pyrola calliantha H. Andr. in Tibet.</title>
        <authorList>
            <person name="Li Z."/>
        </authorList>
    </citation>
    <scope>NUCLEOTIDE SEQUENCE [LARGE SCALE GENOMIC DNA]</scope>
    <source>
        <strain evidence="4">pc1-10</strain>
    </source>
</reference>
<feature type="domain" description="Terminase ATPase subunit N-terminal" evidence="2">
    <location>
        <begin position="33"/>
        <end position="76"/>
    </location>
</feature>
<evidence type="ECO:0000256" key="1">
    <source>
        <dbReference type="SAM" id="MobiDB-lite"/>
    </source>
</evidence>
<dbReference type="InterPro" id="IPR010332">
    <property type="entry name" value="ATPase_terminase-su_N"/>
</dbReference>
<gene>
    <name evidence="3" type="ORF">N0B48_18865</name>
</gene>
<sequence>MNKRVKKIETTDTEEVKQQGRMRNAERDKKMKDALGLYIRGYTLQSISEMETIKVGVKTLTDWKKRHNWDDEKQLHNISPNEIKAMIRSNIASIKSGKQMPYKPDDISKLASAWDKMDDIKKKAVYSMESFDALIDWFTDITAKSSGKKREDNLLLLKKIRTLQENYIETLI</sequence>
<feature type="compositionally biased region" description="Basic and acidic residues" evidence="1">
    <location>
        <begin position="7"/>
        <end position="27"/>
    </location>
</feature>
<evidence type="ECO:0000313" key="4">
    <source>
        <dbReference type="Proteomes" id="UP001525566"/>
    </source>
</evidence>